<evidence type="ECO:0000256" key="5">
    <source>
        <dbReference type="PIRSR" id="PIRSR641708-1"/>
    </source>
</evidence>
<evidence type="ECO:0000256" key="7">
    <source>
        <dbReference type="SAM" id="MobiDB-lite"/>
    </source>
</evidence>
<comment type="caution">
    <text evidence="9">The sequence shown here is derived from an EMBL/GenBank/DDBJ whole genome shotgun (WGS) entry which is preliminary data.</text>
</comment>
<evidence type="ECO:0000256" key="2">
    <source>
        <dbReference type="ARBA" id="ARBA00022694"/>
    </source>
</evidence>
<reference evidence="9" key="1">
    <citation type="journal article" date="2020" name="Nat. Commun.">
        <title>Large-scale genome sequencing of mycorrhizal fungi provides insights into the early evolution of symbiotic traits.</title>
        <authorList>
            <person name="Miyauchi S."/>
            <person name="Kiss E."/>
            <person name="Kuo A."/>
            <person name="Drula E."/>
            <person name="Kohler A."/>
            <person name="Sanchez-Garcia M."/>
            <person name="Morin E."/>
            <person name="Andreopoulos B."/>
            <person name="Barry K.W."/>
            <person name="Bonito G."/>
            <person name="Buee M."/>
            <person name="Carver A."/>
            <person name="Chen C."/>
            <person name="Cichocki N."/>
            <person name="Clum A."/>
            <person name="Culley D."/>
            <person name="Crous P.W."/>
            <person name="Fauchery L."/>
            <person name="Girlanda M."/>
            <person name="Hayes R.D."/>
            <person name="Keri Z."/>
            <person name="LaButti K."/>
            <person name="Lipzen A."/>
            <person name="Lombard V."/>
            <person name="Magnuson J."/>
            <person name="Maillard F."/>
            <person name="Murat C."/>
            <person name="Nolan M."/>
            <person name="Ohm R.A."/>
            <person name="Pangilinan J."/>
            <person name="Pereira M.F."/>
            <person name="Perotto S."/>
            <person name="Peter M."/>
            <person name="Pfister S."/>
            <person name="Riley R."/>
            <person name="Sitrit Y."/>
            <person name="Stielow J.B."/>
            <person name="Szollosi G."/>
            <person name="Zifcakova L."/>
            <person name="Stursova M."/>
            <person name="Spatafora J.W."/>
            <person name="Tedersoo L."/>
            <person name="Vaario L.M."/>
            <person name="Yamada A."/>
            <person name="Yan M."/>
            <person name="Wang P."/>
            <person name="Xu J."/>
            <person name="Bruns T."/>
            <person name="Baldrian P."/>
            <person name="Vilgalys R."/>
            <person name="Dunand C."/>
            <person name="Henrissat B."/>
            <person name="Grigoriev I.V."/>
            <person name="Hibbett D."/>
            <person name="Nagy L.G."/>
            <person name="Martin F.M."/>
        </authorList>
    </citation>
    <scope>NUCLEOTIDE SEQUENCE</scope>
    <source>
        <strain evidence="9">UP504</strain>
    </source>
</reference>
<dbReference type="GO" id="GO:0003723">
    <property type="term" value="F:RNA binding"/>
    <property type="evidence" value="ECO:0007669"/>
    <property type="project" value="InterPro"/>
</dbReference>
<keyword evidence="3" id="KW-0413">Isomerase</keyword>
<gene>
    <name evidence="9" type="ORF">BS47DRAFT_1293494</name>
</gene>
<comment type="similarity">
    <text evidence="1">Belongs to the tRNA pseudouridine synthase TruA family.</text>
</comment>
<dbReference type="NCBIfam" id="TIGR00071">
    <property type="entry name" value="hisT_truA"/>
    <property type="match status" value="1"/>
</dbReference>
<organism evidence="9 10">
    <name type="scientific">Hydnum rufescens UP504</name>
    <dbReference type="NCBI Taxonomy" id="1448309"/>
    <lineage>
        <taxon>Eukaryota</taxon>
        <taxon>Fungi</taxon>
        <taxon>Dikarya</taxon>
        <taxon>Basidiomycota</taxon>
        <taxon>Agaricomycotina</taxon>
        <taxon>Agaricomycetes</taxon>
        <taxon>Cantharellales</taxon>
        <taxon>Hydnaceae</taxon>
        <taxon>Hydnum</taxon>
    </lineage>
</organism>
<feature type="domain" description="Pseudouridine synthase I TruA alpha/beta" evidence="8">
    <location>
        <begin position="287"/>
        <end position="390"/>
    </location>
</feature>
<dbReference type="FunFam" id="3.30.70.580:FF:000002">
    <property type="entry name" value="tRNA pseudouridine synthase"/>
    <property type="match status" value="1"/>
</dbReference>
<dbReference type="Pfam" id="PF01416">
    <property type="entry name" value="PseudoU_synth_1"/>
    <property type="match status" value="1"/>
</dbReference>
<sequence length="519" mass="57418">MKKRRESEGEVSVADTPFVSLQAQEATQDAKAGTGKGKGKEKQRATGGPKDKVDWKFGKKGKRERRGEWAPRPAVLEDDGSSAEKKERLAKRKCVVLLGFCGAGYSGMQIQRDHSNTKTIEGTLFDAFVKAGAVSKDNSDDPTKVSLSRAARTDSGVHAARNAVSLKMILDIPTLTASGIDLVPHLNSLLPPEIRVWDIIRTTNNFNSCDSRVYEYLFPSYVLLPPPPGSGLATTLLRVNTKNKALRISPPPSNPSTSAPFPSDPVEQTLISYRATPGDLARLQALVKAFQGTHNFHNYTVAREFGDRSAQRYMVQVDVRDPQVYDGIEWISVLFHGQSFMLHQRKMIGLVMLAARTHTPPELIPETYGPSKIHIPKAPALGLLLEEPRFGVYNLKVADTNAELALKSAQGAQKIDYEKHCDTIDAFKRDMIYTRMRQEEAEHRVFARWLSFVDSYPGADFEYLNHKGVIPPSAILQKGARYENQFKEFVKMGNDSAVIGLEDDGDGEGLDVKSAEMDG</sequence>
<dbReference type="InterPro" id="IPR020095">
    <property type="entry name" value="PsdUridine_synth_TruA_C"/>
</dbReference>
<feature type="region of interest" description="Disordered" evidence="7">
    <location>
        <begin position="1"/>
        <end position="83"/>
    </location>
</feature>
<dbReference type="Gene3D" id="3.30.70.660">
    <property type="entry name" value="Pseudouridine synthase I, catalytic domain, C-terminal subdomain"/>
    <property type="match status" value="1"/>
</dbReference>
<dbReference type="Gene3D" id="3.30.70.580">
    <property type="entry name" value="Pseudouridine synthase I, catalytic domain, N-terminal subdomain"/>
    <property type="match status" value="1"/>
</dbReference>
<feature type="compositionally biased region" description="Basic and acidic residues" evidence="7">
    <location>
        <begin position="38"/>
        <end position="57"/>
    </location>
</feature>
<dbReference type="InterPro" id="IPR041708">
    <property type="entry name" value="PUS1/PUS2-like"/>
</dbReference>
<evidence type="ECO:0000256" key="4">
    <source>
        <dbReference type="ARBA" id="ARBA00036943"/>
    </source>
</evidence>
<dbReference type="GO" id="GO:0005634">
    <property type="term" value="C:nucleus"/>
    <property type="evidence" value="ECO:0007669"/>
    <property type="project" value="TreeGrafter"/>
</dbReference>
<dbReference type="Proteomes" id="UP000886523">
    <property type="component" value="Unassembled WGS sequence"/>
</dbReference>
<proteinExistence type="inferred from homology"/>
<evidence type="ECO:0000313" key="10">
    <source>
        <dbReference type="Proteomes" id="UP000886523"/>
    </source>
</evidence>
<keyword evidence="10" id="KW-1185">Reference proteome</keyword>
<evidence type="ECO:0000256" key="6">
    <source>
        <dbReference type="PIRSR" id="PIRSR641708-2"/>
    </source>
</evidence>
<dbReference type="SUPFAM" id="SSF55120">
    <property type="entry name" value="Pseudouridine synthase"/>
    <property type="match status" value="1"/>
</dbReference>
<protein>
    <recommendedName>
        <fullName evidence="8">Pseudouridine synthase I TruA alpha/beta domain-containing protein</fullName>
    </recommendedName>
</protein>
<feature type="active site" description="Nucleophile" evidence="5">
    <location>
        <position position="154"/>
    </location>
</feature>
<dbReference type="PANTHER" id="PTHR11142:SF4">
    <property type="entry name" value="PSEUDOURIDYLATE SYNTHASE 1 HOMOLOG"/>
    <property type="match status" value="1"/>
</dbReference>
<name>A0A9P6B1I5_9AGAM</name>
<evidence type="ECO:0000256" key="1">
    <source>
        <dbReference type="ARBA" id="ARBA00009375"/>
    </source>
</evidence>
<dbReference type="GO" id="GO:0031119">
    <property type="term" value="P:tRNA pseudouridine synthesis"/>
    <property type="evidence" value="ECO:0007669"/>
    <property type="project" value="InterPro"/>
</dbReference>
<keyword evidence="2" id="KW-0819">tRNA processing</keyword>
<dbReference type="InterPro" id="IPR020094">
    <property type="entry name" value="TruA/RsuA/RluB/E/F_N"/>
</dbReference>
<dbReference type="GO" id="GO:0009982">
    <property type="term" value="F:pseudouridine synthase activity"/>
    <property type="evidence" value="ECO:0007669"/>
    <property type="project" value="InterPro"/>
</dbReference>
<dbReference type="InterPro" id="IPR020097">
    <property type="entry name" value="PsdUridine_synth_TruA_a/b_dom"/>
</dbReference>
<evidence type="ECO:0000313" key="9">
    <source>
        <dbReference type="EMBL" id="KAF9515742.1"/>
    </source>
</evidence>
<dbReference type="InterPro" id="IPR020103">
    <property type="entry name" value="PsdUridine_synth_cat_dom_sf"/>
</dbReference>
<evidence type="ECO:0000259" key="8">
    <source>
        <dbReference type="Pfam" id="PF01416"/>
    </source>
</evidence>
<dbReference type="AlphaFoldDB" id="A0A9P6B1I5"/>
<accession>A0A9P6B1I5</accession>
<evidence type="ECO:0000256" key="3">
    <source>
        <dbReference type="ARBA" id="ARBA00023235"/>
    </source>
</evidence>
<comment type="catalytic activity">
    <reaction evidence="4">
        <text>a uridine in tRNA = a pseudouridine in tRNA</text>
        <dbReference type="Rhea" id="RHEA:54572"/>
        <dbReference type="Rhea" id="RHEA-COMP:13339"/>
        <dbReference type="Rhea" id="RHEA-COMP:13934"/>
        <dbReference type="ChEBI" id="CHEBI:65314"/>
        <dbReference type="ChEBI" id="CHEBI:65315"/>
    </reaction>
</comment>
<dbReference type="EMBL" id="MU128947">
    <property type="protein sequence ID" value="KAF9515742.1"/>
    <property type="molecule type" value="Genomic_DNA"/>
</dbReference>
<dbReference type="CDD" id="cd02568">
    <property type="entry name" value="PseudoU_synth_PUS1_PUS2"/>
    <property type="match status" value="1"/>
</dbReference>
<dbReference type="PANTHER" id="PTHR11142">
    <property type="entry name" value="PSEUDOURIDYLATE SYNTHASE"/>
    <property type="match status" value="1"/>
</dbReference>
<feature type="binding site" evidence="6">
    <location>
        <position position="214"/>
    </location>
    <ligand>
        <name>substrate</name>
    </ligand>
</feature>
<dbReference type="OrthoDB" id="10256309at2759"/>
<dbReference type="InterPro" id="IPR001406">
    <property type="entry name" value="PsdUridine_synth_TruA"/>
</dbReference>
<dbReference type="GO" id="GO:1990481">
    <property type="term" value="P:mRNA pseudouridine synthesis"/>
    <property type="evidence" value="ECO:0007669"/>
    <property type="project" value="TreeGrafter"/>
</dbReference>